<proteinExistence type="predicted"/>
<accession>A0A5D3JU27</accession>
<organism evidence="1 2">
    <name type="scientific">Bradyrhizobium rifense</name>
    <dbReference type="NCBI Taxonomy" id="515499"/>
    <lineage>
        <taxon>Bacteria</taxon>
        <taxon>Pseudomonadati</taxon>
        <taxon>Pseudomonadota</taxon>
        <taxon>Alphaproteobacteria</taxon>
        <taxon>Hyphomicrobiales</taxon>
        <taxon>Nitrobacteraceae</taxon>
        <taxon>Bradyrhizobium</taxon>
    </lineage>
</organism>
<dbReference type="EMBL" id="VSSS01000133">
    <property type="protein sequence ID" value="TYL80882.1"/>
    <property type="molecule type" value="Genomic_DNA"/>
</dbReference>
<evidence type="ECO:0000313" key="2">
    <source>
        <dbReference type="Proteomes" id="UP000324758"/>
    </source>
</evidence>
<dbReference type="Proteomes" id="UP000324758">
    <property type="component" value="Unassembled WGS sequence"/>
</dbReference>
<comment type="caution">
    <text evidence="1">The sequence shown here is derived from an EMBL/GenBank/DDBJ whole genome shotgun (WGS) entry which is preliminary data.</text>
</comment>
<evidence type="ECO:0000313" key="1">
    <source>
        <dbReference type="EMBL" id="TYL80882.1"/>
    </source>
</evidence>
<keyword evidence="2" id="KW-1185">Reference proteome</keyword>
<protein>
    <submittedName>
        <fullName evidence="1">Uncharacterized protein</fullName>
    </submittedName>
</protein>
<gene>
    <name evidence="1" type="ORF">FXB40_47485</name>
</gene>
<name>A0A5D3JU27_9BRAD</name>
<dbReference type="AlphaFoldDB" id="A0A5D3JU27"/>
<sequence>MFEEAAKFRREYVECRRQAGITRDPSSKAQWLLFAAEWLERAEAAPALAKREAAETVSAK</sequence>
<reference evidence="1 2" key="1">
    <citation type="submission" date="2019-08" db="EMBL/GenBank/DDBJ databases">
        <title>Bradyrhizobium hipponensis sp. nov., a rhizobium isolated from a Lupinus angustifolius root nodule in Tunisia.</title>
        <authorList>
            <person name="Off K."/>
            <person name="Rejili M."/>
            <person name="Mars M."/>
            <person name="Brachmann A."/>
            <person name="Marin M."/>
        </authorList>
    </citation>
    <scope>NUCLEOTIDE SEQUENCE [LARGE SCALE GENOMIC DNA]</scope>
    <source>
        <strain evidence="1 2">CTAW71</strain>
    </source>
</reference>